<feature type="transmembrane region" description="Helical" evidence="2">
    <location>
        <begin position="63"/>
        <end position="83"/>
    </location>
</feature>
<comment type="caution">
    <text evidence="3">The sequence shown here is derived from an EMBL/GenBank/DDBJ whole genome shotgun (WGS) entry which is preliminary data.</text>
</comment>
<evidence type="ECO:0000256" key="1">
    <source>
        <dbReference type="SAM" id="MobiDB-lite"/>
    </source>
</evidence>
<dbReference type="EMBL" id="QFNN01000005">
    <property type="protein sequence ID" value="PZO91754.1"/>
    <property type="molecule type" value="Genomic_DNA"/>
</dbReference>
<evidence type="ECO:0000256" key="2">
    <source>
        <dbReference type="SAM" id="Phobius"/>
    </source>
</evidence>
<protein>
    <submittedName>
        <fullName evidence="3">Uncharacterized protein</fullName>
    </submittedName>
</protein>
<keyword evidence="2" id="KW-0472">Membrane</keyword>
<organism evidence="3 4">
    <name type="scientific">Sphingomonas sanxanigenens</name>
    <dbReference type="NCBI Taxonomy" id="397260"/>
    <lineage>
        <taxon>Bacteria</taxon>
        <taxon>Pseudomonadati</taxon>
        <taxon>Pseudomonadota</taxon>
        <taxon>Alphaproteobacteria</taxon>
        <taxon>Sphingomonadales</taxon>
        <taxon>Sphingomonadaceae</taxon>
        <taxon>Sphingomonas</taxon>
    </lineage>
</organism>
<name>A0A2W5AB21_9SPHN</name>
<gene>
    <name evidence="3" type="ORF">DI623_02300</name>
</gene>
<accession>A0A2W5AB21</accession>
<sequence length="87" mass="9174">MSRPRADAGRSVPMRHGWRSDARHGMAAGMSSKPPRNPRSAGIALAILPLAGAFVGGLYGQPTIGLLIGLSLGAALALIMWWIDRRA</sequence>
<dbReference type="Proteomes" id="UP000249066">
    <property type="component" value="Unassembled WGS sequence"/>
</dbReference>
<evidence type="ECO:0000313" key="4">
    <source>
        <dbReference type="Proteomes" id="UP000249066"/>
    </source>
</evidence>
<keyword evidence="2" id="KW-1133">Transmembrane helix</keyword>
<evidence type="ECO:0000313" key="3">
    <source>
        <dbReference type="EMBL" id="PZO91754.1"/>
    </source>
</evidence>
<feature type="region of interest" description="Disordered" evidence="1">
    <location>
        <begin position="1"/>
        <end position="36"/>
    </location>
</feature>
<keyword evidence="2" id="KW-0812">Transmembrane</keyword>
<proteinExistence type="predicted"/>
<reference evidence="3 4" key="1">
    <citation type="submission" date="2017-08" db="EMBL/GenBank/DDBJ databases">
        <title>Infants hospitalized years apart are colonized by the same room-sourced microbial strains.</title>
        <authorList>
            <person name="Brooks B."/>
            <person name="Olm M.R."/>
            <person name="Firek B.A."/>
            <person name="Baker R."/>
            <person name="Thomas B.C."/>
            <person name="Morowitz M.J."/>
            <person name="Banfield J.F."/>
        </authorList>
    </citation>
    <scope>NUCLEOTIDE SEQUENCE [LARGE SCALE GENOMIC DNA]</scope>
    <source>
        <strain evidence="3">S2_018_000_R2_101</strain>
    </source>
</reference>
<dbReference type="AlphaFoldDB" id="A0A2W5AB21"/>